<dbReference type="PANTHER" id="PTHR10204:SF34">
    <property type="entry name" value="NAD(P)H DEHYDROGENASE [QUINONE] 1 ISOFORM 1"/>
    <property type="match status" value="1"/>
</dbReference>
<dbReference type="GO" id="GO:0005829">
    <property type="term" value="C:cytosol"/>
    <property type="evidence" value="ECO:0007669"/>
    <property type="project" value="TreeGrafter"/>
</dbReference>
<evidence type="ECO:0000256" key="2">
    <source>
        <dbReference type="ARBA" id="ARBA00023002"/>
    </source>
</evidence>
<dbReference type="Proteomes" id="UP000178794">
    <property type="component" value="Unassembled WGS sequence"/>
</dbReference>
<dbReference type="InterPro" id="IPR003680">
    <property type="entry name" value="Flavodoxin_fold"/>
</dbReference>
<accession>A0A1F6DE14</accession>
<dbReference type="STRING" id="1798492.A3C89_00140"/>
<comment type="caution">
    <text evidence="4">The sequence shown here is derived from an EMBL/GenBank/DDBJ whole genome shotgun (WGS) entry which is preliminary data.</text>
</comment>
<dbReference type="SUPFAM" id="SSF52218">
    <property type="entry name" value="Flavoproteins"/>
    <property type="match status" value="1"/>
</dbReference>
<evidence type="ECO:0000313" key="5">
    <source>
        <dbReference type="Proteomes" id="UP000178794"/>
    </source>
</evidence>
<dbReference type="Gene3D" id="3.40.50.360">
    <property type="match status" value="1"/>
</dbReference>
<protein>
    <recommendedName>
        <fullName evidence="3">Flavodoxin-like fold domain-containing protein</fullName>
    </recommendedName>
</protein>
<feature type="domain" description="Flavodoxin-like fold" evidence="3">
    <location>
        <begin position="5"/>
        <end position="187"/>
    </location>
</feature>
<dbReference type="EMBL" id="MFLF01000013">
    <property type="protein sequence ID" value="OGG59616.1"/>
    <property type="molecule type" value="Genomic_DNA"/>
</dbReference>
<dbReference type="PANTHER" id="PTHR10204">
    <property type="entry name" value="NAD P H OXIDOREDUCTASE-RELATED"/>
    <property type="match status" value="1"/>
</dbReference>
<evidence type="ECO:0000313" key="4">
    <source>
        <dbReference type="EMBL" id="OGG59616.1"/>
    </source>
</evidence>
<sequence length="194" mass="22493">MTPRNILFINGHPDAGSFGAVLETSYLEAAKAAGHTVRVLRIRELSFDPILHHGYRLRQNLEADLERAKLDIDWAQHLVILYPTWWGSLPALLKGFFDRILHSGWAYKVHKGRLIHDRLLKGRTAHLITTMGAPSWFDLLFYRRSGYRTLAYAILWYCGIKVKKFTVFDNLTRSTPEKRTRYLKKMEALGRRGV</sequence>
<dbReference type="InterPro" id="IPR051545">
    <property type="entry name" value="NAD(P)H_dehydrogenase_qn"/>
</dbReference>
<dbReference type="GO" id="GO:0003955">
    <property type="term" value="F:NAD(P)H dehydrogenase (quinone) activity"/>
    <property type="evidence" value="ECO:0007669"/>
    <property type="project" value="TreeGrafter"/>
</dbReference>
<proteinExistence type="inferred from homology"/>
<organism evidence="4 5">
    <name type="scientific">Candidatus Kaiserbacteria bacterium RIFCSPHIGHO2_02_FULL_50_50</name>
    <dbReference type="NCBI Taxonomy" id="1798492"/>
    <lineage>
        <taxon>Bacteria</taxon>
        <taxon>Candidatus Kaiseribacteriota</taxon>
    </lineage>
</organism>
<comment type="similarity">
    <text evidence="1">Belongs to the NAD(P)H dehydrogenase (quinone) family.</text>
</comment>
<keyword evidence="2" id="KW-0560">Oxidoreductase</keyword>
<evidence type="ECO:0000259" key="3">
    <source>
        <dbReference type="Pfam" id="PF02525"/>
    </source>
</evidence>
<name>A0A1F6DE14_9BACT</name>
<dbReference type="AlphaFoldDB" id="A0A1F6DE14"/>
<reference evidence="4 5" key="1">
    <citation type="journal article" date="2016" name="Nat. Commun.">
        <title>Thousands of microbial genomes shed light on interconnected biogeochemical processes in an aquifer system.</title>
        <authorList>
            <person name="Anantharaman K."/>
            <person name="Brown C.T."/>
            <person name="Hug L.A."/>
            <person name="Sharon I."/>
            <person name="Castelle C.J."/>
            <person name="Probst A.J."/>
            <person name="Thomas B.C."/>
            <person name="Singh A."/>
            <person name="Wilkins M.J."/>
            <person name="Karaoz U."/>
            <person name="Brodie E.L."/>
            <person name="Williams K.H."/>
            <person name="Hubbard S.S."/>
            <person name="Banfield J.F."/>
        </authorList>
    </citation>
    <scope>NUCLEOTIDE SEQUENCE [LARGE SCALE GENOMIC DNA]</scope>
</reference>
<gene>
    <name evidence="4" type="ORF">A3C89_00140</name>
</gene>
<dbReference type="Pfam" id="PF02525">
    <property type="entry name" value="Flavodoxin_2"/>
    <property type="match status" value="1"/>
</dbReference>
<dbReference type="InterPro" id="IPR029039">
    <property type="entry name" value="Flavoprotein-like_sf"/>
</dbReference>
<evidence type="ECO:0000256" key="1">
    <source>
        <dbReference type="ARBA" id="ARBA00006252"/>
    </source>
</evidence>